<dbReference type="Proteomes" id="UP000652761">
    <property type="component" value="Unassembled WGS sequence"/>
</dbReference>
<reference evidence="2" key="1">
    <citation type="submission" date="2017-07" db="EMBL/GenBank/DDBJ databases">
        <title>Taro Niue Genome Assembly and Annotation.</title>
        <authorList>
            <person name="Atibalentja N."/>
            <person name="Keating K."/>
            <person name="Fields C.J."/>
        </authorList>
    </citation>
    <scope>NUCLEOTIDE SEQUENCE</scope>
    <source>
        <strain evidence="2">Niue_2</strain>
        <tissue evidence="2">Leaf</tissue>
    </source>
</reference>
<name>A0A843WJZ2_COLES</name>
<evidence type="ECO:0000313" key="2">
    <source>
        <dbReference type="EMBL" id="MQM11803.1"/>
    </source>
</evidence>
<keyword evidence="1" id="KW-0812">Transmembrane</keyword>
<keyword evidence="3" id="KW-1185">Reference proteome</keyword>
<proteinExistence type="predicted"/>
<accession>A0A843WJZ2</accession>
<sequence length="72" mass="8302">MLDEELKQKIGEPSSSCSWLRVRESRRLLALRLFQSRTVAELGLHYQQCNLLSLFTLGYAPGCCTCVWLLLR</sequence>
<keyword evidence="1" id="KW-1133">Transmembrane helix</keyword>
<protein>
    <submittedName>
        <fullName evidence="2">Uncharacterized protein</fullName>
    </submittedName>
</protein>
<keyword evidence="1" id="KW-0472">Membrane</keyword>
<evidence type="ECO:0000256" key="1">
    <source>
        <dbReference type="SAM" id="Phobius"/>
    </source>
</evidence>
<dbReference type="EMBL" id="NMUH01005102">
    <property type="protein sequence ID" value="MQM11803.1"/>
    <property type="molecule type" value="Genomic_DNA"/>
</dbReference>
<feature type="transmembrane region" description="Helical" evidence="1">
    <location>
        <begin position="51"/>
        <end position="71"/>
    </location>
</feature>
<gene>
    <name evidence="2" type="ORF">Taro_044713</name>
</gene>
<dbReference type="AlphaFoldDB" id="A0A843WJZ2"/>
<organism evidence="2 3">
    <name type="scientific">Colocasia esculenta</name>
    <name type="common">Wild taro</name>
    <name type="synonym">Arum esculentum</name>
    <dbReference type="NCBI Taxonomy" id="4460"/>
    <lineage>
        <taxon>Eukaryota</taxon>
        <taxon>Viridiplantae</taxon>
        <taxon>Streptophyta</taxon>
        <taxon>Embryophyta</taxon>
        <taxon>Tracheophyta</taxon>
        <taxon>Spermatophyta</taxon>
        <taxon>Magnoliopsida</taxon>
        <taxon>Liliopsida</taxon>
        <taxon>Araceae</taxon>
        <taxon>Aroideae</taxon>
        <taxon>Colocasieae</taxon>
        <taxon>Colocasia</taxon>
    </lineage>
</organism>
<evidence type="ECO:0000313" key="3">
    <source>
        <dbReference type="Proteomes" id="UP000652761"/>
    </source>
</evidence>
<comment type="caution">
    <text evidence="2">The sequence shown here is derived from an EMBL/GenBank/DDBJ whole genome shotgun (WGS) entry which is preliminary data.</text>
</comment>